<dbReference type="EMBL" id="BARU01044893">
    <property type="protein sequence ID" value="GAH82427.1"/>
    <property type="molecule type" value="Genomic_DNA"/>
</dbReference>
<reference evidence="1" key="1">
    <citation type="journal article" date="2014" name="Front. Microbiol.">
        <title>High frequency of phylogenetically diverse reductive dehalogenase-homologous genes in deep subseafloor sedimentary metagenomes.</title>
        <authorList>
            <person name="Kawai M."/>
            <person name="Futagami T."/>
            <person name="Toyoda A."/>
            <person name="Takaki Y."/>
            <person name="Nishi S."/>
            <person name="Hori S."/>
            <person name="Arai W."/>
            <person name="Tsubouchi T."/>
            <person name="Morono Y."/>
            <person name="Uchiyama I."/>
            <person name="Ito T."/>
            <person name="Fujiyama A."/>
            <person name="Inagaki F."/>
            <person name="Takami H."/>
        </authorList>
    </citation>
    <scope>NUCLEOTIDE SEQUENCE</scope>
    <source>
        <strain evidence="1">Expedition CK06-06</strain>
    </source>
</reference>
<protein>
    <submittedName>
        <fullName evidence="1">Uncharacterized protein</fullName>
    </submittedName>
</protein>
<gene>
    <name evidence="1" type="ORF">S03H2_68314</name>
</gene>
<accession>X1IL38</accession>
<feature type="non-terminal residue" evidence="1">
    <location>
        <position position="1"/>
    </location>
</feature>
<organism evidence="1">
    <name type="scientific">marine sediment metagenome</name>
    <dbReference type="NCBI Taxonomy" id="412755"/>
    <lineage>
        <taxon>unclassified sequences</taxon>
        <taxon>metagenomes</taxon>
        <taxon>ecological metagenomes</taxon>
    </lineage>
</organism>
<proteinExistence type="predicted"/>
<dbReference type="AlphaFoldDB" id="X1IL38"/>
<name>X1IL38_9ZZZZ</name>
<evidence type="ECO:0000313" key="1">
    <source>
        <dbReference type="EMBL" id="GAH82427.1"/>
    </source>
</evidence>
<sequence length="51" mass="5891">GQQLTAINQLLPFALRALRSRWCTDNEFFGFQDSKQLFGSYFSVKPSFLCL</sequence>
<comment type="caution">
    <text evidence="1">The sequence shown here is derived from an EMBL/GenBank/DDBJ whole genome shotgun (WGS) entry which is preliminary data.</text>
</comment>